<evidence type="ECO:0000313" key="3">
    <source>
        <dbReference type="Proteomes" id="UP000054481"/>
    </source>
</evidence>
<dbReference type="Proteomes" id="UP000054481">
    <property type="component" value="Unassembled WGS sequence"/>
</dbReference>
<organism evidence="2 3">
    <name type="scientific">Hirsutella minnesotensis 3608</name>
    <dbReference type="NCBI Taxonomy" id="1043627"/>
    <lineage>
        <taxon>Eukaryota</taxon>
        <taxon>Fungi</taxon>
        <taxon>Dikarya</taxon>
        <taxon>Ascomycota</taxon>
        <taxon>Pezizomycotina</taxon>
        <taxon>Sordariomycetes</taxon>
        <taxon>Hypocreomycetidae</taxon>
        <taxon>Hypocreales</taxon>
        <taxon>Ophiocordycipitaceae</taxon>
        <taxon>Hirsutella</taxon>
    </lineage>
</organism>
<reference evidence="2 3" key="1">
    <citation type="journal article" date="2014" name="Genome Biol. Evol.">
        <title>Comparative genomics and transcriptomics analyses reveal divergent lifestyle features of nematode endoparasitic fungus Hirsutella minnesotensis.</title>
        <authorList>
            <person name="Lai Y."/>
            <person name="Liu K."/>
            <person name="Zhang X."/>
            <person name="Zhang X."/>
            <person name="Li K."/>
            <person name="Wang N."/>
            <person name="Shu C."/>
            <person name="Wu Y."/>
            <person name="Wang C."/>
            <person name="Bushley K.E."/>
            <person name="Xiang M."/>
            <person name="Liu X."/>
        </authorList>
    </citation>
    <scope>NUCLEOTIDE SEQUENCE [LARGE SCALE GENOMIC DNA]</scope>
    <source>
        <strain evidence="2 3">3608</strain>
    </source>
</reference>
<accession>A0A0F8A155</accession>
<dbReference type="AlphaFoldDB" id="A0A0F8A155"/>
<evidence type="ECO:0000313" key="2">
    <source>
        <dbReference type="EMBL" id="KJZ75897.1"/>
    </source>
</evidence>
<gene>
    <name evidence="2" type="ORF">HIM_04721</name>
</gene>
<keyword evidence="3" id="KW-1185">Reference proteome</keyword>
<feature type="compositionally biased region" description="Low complexity" evidence="1">
    <location>
        <begin position="158"/>
        <end position="172"/>
    </location>
</feature>
<feature type="region of interest" description="Disordered" evidence="1">
    <location>
        <begin position="73"/>
        <end position="190"/>
    </location>
</feature>
<protein>
    <recommendedName>
        <fullName evidence="4">N-acetyltransferase domain-containing protein</fullName>
    </recommendedName>
</protein>
<dbReference type="Gene3D" id="3.40.630.30">
    <property type="match status" value="1"/>
</dbReference>
<proteinExistence type="predicted"/>
<feature type="compositionally biased region" description="Low complexity" evidence="1">
    <location>
        <begin position="116"/>
        <end position="126"/>
    </location>
</feature>
<dbReference type="OrthoDB" id="47374at2759"/>
<sequence length="190" mass="19839">MGAALDNAVATAVADPNLDVRTVTAHVWTENEEGLHWYDARGFKRAEHPIPGYYFKLRPQSAWLVERTVGASVRPSLPSPPAASPAPTHPVTCGPPAAVANLASSATSGTPPPPKSGTSTPSSVPSRGQSYQNQRPETEWNDLPADMAPGLLAPPHRPGSGPASGASSRSSSTVRKKRDRSYPAAAFGAN</sequence>
<evidence type="ECO:0008006" key="4">
    <source>
        <dbReference type="Google" id="ProtNLM"/>
    </source>
</evidence>
<dbReference type="EMBL" id="KQ030514">
    <property type="protein sequence ID" value="KJZ75897.1"/>
    <property type="molecule type" value="Genomic_DNA"/>
</dbReference>
<feature type="compositionally biased region" description="Pro residues" evidence="1">
    <location>
        <begin position="77"/>
        <end position="88"/>
    </location>
</feature>
<evidence type="ECO:0000256" key="1">
    <source>
        <dbReference type="SAM" id="MobiDB-lite"/>
    </source>
</evidence>
<name>A0A0F8A155_9HYPO</name>